<evidence type="ECO:0000259" key="4">
    <source>
        <dbReference type="SMART" id="SM00278"/>
    </source>
</evidence>
<dbReference type="Gene3D" id="1.10.150.320">
    <property type="entry name" value="Photosystem II 12 kDa extrinsic protein"/>
    <property type="match status" value="1"/>
</dbReference>
<feature type="region of interest" description="Disordered" evidence="3">
    <location>
        <begin position="206"/>
        <end position="266"/>
    </location>
</feature>
<gene>
    <name evidence="5" type="ORF">PoB_001230500</name>
</gene>
<keyword evidence="6" id="KW-1185">Reference proteome</keyword>
<evidence type="ECO:0000256" key="3">
    <source>
        <dbReference type="SAM" id="MobiDB-lite"/>
    </source>
</evidence>
<comment type="caution">
    <text evidence="5">The sequence shown here is derived from an EMBL/GenBank/DDBJ whole genome shotgun (WGS) entry which is preliminary data.</text>
</comment>
<feature type="compositionally biased region" description="Basic and acidic residues" evidence="3">
    <location>
        <begin position="442"/>
        <end position="466"/>
    </location>
</feature>
<evidence type="ECO:0000256" key="1">
    <source>
        <dbReference type="ARBA" id="ARBA00022763"/>
    </source>
</evidence>
<protein>
    <submittedName>
        <fullName evidence="5">General secretion pathway protein k-like protein</fullName>
    </submittedName>
</protein>
<feature type="region of interest" description="Disordered" evidence="3">
    <location>
        <begin position="437"/>
        <end position="466"/>
    </location>
</feature>
<dbReference type="SMART" id="SM00278">
    <property type="entry name" value="HhH1"/>
    <property type="match status" value="1"/>
</dbReference>
<evidence type="ECO:0000313" key="5">
    <source>
        <dbReference type="EMBL" id="GFN85799.1"/>
    </source>
</evidence>
<organism evidence="5 6">
    <name type="scientific">Plakobranchus ocellatus</name>
    <dbReference type="NCBI Taxonomy" id="259542"/>
    <lineage>
        <taxon>Eukaryota</taxon>
        <taxon>Metazoa</taxon>
        <taxon>Spiralia</taxon>
        <taxon>Lophotrochozoa</taxon>
        <taxon>Mollusca</taxon>
        <taxon>Gastropoda</taxon>
        <taxon>Heterobranchia</taxon>
        <taxon>Euthyneura</taxon>
        <taxon>Panpulmonata</taxon>
        <taxon>Sacoglossa</taxon>
        <taxon>Placobranchoidea</taxon>
        <taxon>Plakobranchidae</taxon>
        <taxon>Plakobranchus</taxon>
    </lineage>
</organism>
<sequence>MKVNVNTCNVEDLLKIPGVGEKTAQKIINTRGESPFTLHSLCDLLRKNPQEIEKVVTFEEVIIQSDRSHDLSDMKSTMDLCDERNTAFSWEETRPKKHVRSYTSADERREAPPASQYDEGRRRRQYSAKFQEDQHSRYFREHQRSGQLRNRNSRKQYGYDSDESDDEPEHSRKFIQPPKSLIYSGESSWAAFEMKFKRFRASWGSRSCPTGCPKDSPAQEVLNPNGLDPPYEPQRMVNQNGLDPPRQLRKVVNPNGLDPPDQLGPTEELDLVASEGATGMQNPEMASGGEQSIICTEVRNVQSQEVPPGTPVTRGVARVGNMAVIGRKAPTRGLVRVAMGDSSPQEAPARGLGRVSMEGSARRAPARGFVGEVGIINSAQKAPARGLVRRSMEDNNAQGAPARGLVRVAMDEDNVKIQGAPTRGLIRVSICIEDSVSVQEAPCERSRESWDREPSPDIKKSDVSQK</sequence>
<evidence type="ECO:0000256" key="2">
    <source>
        <dbReference type="ARBA" id="ARBA00023204"/>
    </source>
</evidence>
<dbReference type="Pfam" id="PF00633">
    <property type="entry name" value="HHH"/>
    <property type="match status" value="1"/>
</dbReference>
<dbReference type="GO" id="GO:0016787">
    <property type="term" value="F:hydrolase activity"/>
    <property type="evidence" value="ECO:0007669"/>
    <property type="project" value="UniProtKB-ARBA"/>
</dbReference>
<reference evidence="5 6" key="1">
    <citation type="journal article" date="2021" name="Elife">
        <title>Chloroplast acquisition without the gene transfer in kleptoplastic sea slugs, Plakobranchus ocellatus.</title>
        <authorList>
            <person name="Maeda T."/>
            <person name="Takahashi S."/>
            <person name="Yoshida T."/>
            <person name="Shimamura S."/>
            <person name="Takaki Y."/>
            <person name="Nagai Y."/>
            <person name="Toyoda A."/>
            <person name="Suzuki Y."/>
            <person name="Arimoto A."/>
            <person name="Ishii H."/>
            <person name="Satoh N."/>
            <person name="Nishiyama T."/>
            <person name="Hasebe M."/>
            <person name="Maruyama T."/>
            <person name="Minagawa J."/>
            <person name="Obokata J."/>
            <person name="Shigenobu S."/>
        </authorList>
    </citation>
    <scope>NUCLEOTIDE SEQUENCE [LARGE SCALE GENOMIC DNA]</scope>
</reference>
<evidence type="ECO:0000313" key="6">
    <source>
        <dbReference type="Proteomes" id="UP000735302"/>
    </source>
</evidence>
<feature type="region of interest" description="Disordered" evidence="3">
    <location>
        <begin position="92"/>
        <end position="178"/>
    </location>
</feature>
<dbReference type="GO" id="GO:0140097">
    <property type="term" value="F:catalytic activity, acting on DNA"/>
    <property type="evidence" value="ECO:0007669"/>
    <property type="project" value="UniProtKB-ARBA"/>
</dbReference>
<feature type="domain" description="Helix-hairpin-helix DNA-binding motif class 1" evidence="4">
    <location>
        <begin position="11"/>
        <end position="30"/>
    </location>
</feature>
<dbReference type="EMBL" id="BLXT01001458">
    <property type="protein sequence ID" value="GFN85799.1"/>
    <property type="molecule type" value="Genomic_DNA"/>
</dbReference>
<accession>A0AAV3YSN3</accession>
<dbReference type="AlphaFoldDB" id="A0AAV3YSN3"/>
<keyword evidence="1" id="KW-0227">DNA damage</keyword>
<feature type="compositionally biased region" description="Basic and acidic residues" evidence="3">
    <location>
        <begin position="130"/>
        <end position="144"/>
    </location>
</feature>
<dbReference type="GO" id="GO:0006281">
    <property type="term" value="P:DNA repair"/>
    <property type="evidence" value="ECO:0007669"/>
    <property type="project" value="UniProtKB-KW"/>
</dbReference>
<name>A0AAV3YSN3_9GAST</name>
<dbReference type="Proteomes" id="UP000735302">
    <property type="component" value="Unassembled WGS sequence"/>
</dbReference>
<dbReference type="InterPro" id="IPR000445">
    <property type="entry name" value="HhH_motif"/>
</dbReference>
<dbReference type="InterPro" id="IPR010994">
    <property type="entry name" value="RuvA_2-like"/>
</dbReference>
<dbReference type="InterPro" id="IPR003583">
    <property type="entry name" value="Hlx-hairpin-Hlx_DNA-bd_motif"/>
</dbReference>
<dbReference type="SUPFAM" id="SSF47781">
    <property type="entry name" value="RuvA domain 2-like"/>
    <property type="match status" value="1"/>
</dbReference>
<dbReference type="GO" id="GO:0003677">
    <property type="term" value="F:DNA binding"/>
    <property type="evidence" value="ECO:0007669"/>
    <property type="project" value="InterPro"/>
</dbReference>
<feature type="region of interest" description="Disordered" evidence="3">
    <location>
        <begin position="340"/>
        <end position="359"/>
    </location>
</feature>
<keyword evidence="2" id="KW-0234">DNA repair</keyword>
<proteinExistence type="predicted"/>